<dbReference type="RefSeq" id="WP_013195150.1">
    <property type="nucleotide sequence ID" value="NC_014253.1"/>
</dbReference>
<dbReference type="OrthoDB" id="116806at2157"/>
<keyword evidence="3" id="KW-1185">Reference proteome</keyword>
<organism evidence="2 3">
    <name type="scientific">Methanohalobium evestigatum (strain ATCC BAA-1072 / DSM 3721 / NBRC 107634 / OCM 161 / Z-7303)</name>
    <dbReference type="NCBI Taxonomy" id="644295"/>
    <lineage>
        <taxon>Archaea</taxon>
        <taxon>Methanobacteriati</taxon>
        <taxon>Methanobacteriota</taxon>
        <taxon>Stenosarchaea group</taxon>
        <taxon>Methanomicrobia</taxon>
        <taxon>Methanosarcinales</taxon>
        <taxon>Methanosarcinaceae</taxon>
        <taxon>Methanohalobium</taxon>
    </lineage>
</organism>
<evidence type="ECO:0000313" key="3">
    <source>
        <dbReference type="Proteomes" id="UP000000391"/>
    </source>
</evidence>
<dbReference type="HOGENOM" id="CLU_123704_1_0_2"/>
<dbReference type="InterPro" id="IPR006657">
    <property type="entry name" value="MoPterin_dinucl-bd_dom"/>
</dbReference>
<feature type="domain" description="Molybdopterin dinucleotide-binding" evidence="1">
    <location>
        <begin position="7"/>
        <end position="103"/>
    </location>
</feature>
<dbReference type="InterPro" id="IPR009010">
    <property type="entry name" value="Asp_de-COase-like_dom_sf"/>
</dbReference>
<dbReference type="Proteomes" id="UP000000391">
    <property type="component" value="Chromosome"/>
</dbReference>
<accession>D7EB68</accession>
<dbReference type="AlphaFoldDB" id="D7EB68"/>
<dbReference type="Pfam" id="PF01568">
    <property type="entry name" value="Molydop_binding"/>
    <property type="match status" value="1"/>
</dbReference>
<name>D7EB68_METEZ</name>
<dbReference type="STRING" id="644295.Metev_1747"/>
<dbReference type="EMBL" id="CP002069">
    <property type="protein sequence ID" value="ADI74585.1"/>
    <property type="molecule type" value="Genomic_DNA"/>
</dbReference>
<dbReference type="GO" id="GO:0016491">
    <property type="term" value="F:oxidoreductase activity"/>
    <property type="evidence" value="ECO:0007669"/>
    <property type="project" value="InterPro"/>
</dbReference>
<dbReference type="PIRSF" id="PIRSF015873">
    <property type="entry name" value="FwdD"/>
    <property type="match status" value="1"/>
</dbReference>
<dbReference type="InterPro" id="IPR012040">
    <property type="entry name" value="Formylmethanofuran_DH_dsu"/>
</dbReference>
<dbReference type="KEGG" id="mev:Metev_1747"/>
<reference evidence="2 3" key="1">
    <citation type="submission" date="2010-06" db="EMBL/GenBank/DDBJ databases">
        <title>Complete sequence chromosome of Methanohalobium evestigatum Z-7303.</title>
        <authorList>
            <consortium name="US DOE Joint Genome Institute"/>
            <person name="Lucas S."/>
            <person name="Copeland A."/>
            <person name="Lapidus A."/>
            <person name="Cheng J.-F."/>
            <person name="Bruce D."/>
            <person name="Goodwin L."/>
            <person name="Pitluck S."/>
            <person name="Saunders E."/>
            <person name="Detter J.C."/>
            <person name="Han C."/>
            <person name="Tapia R."/>
            <person name="Land M."/>
            <person name="Hauser L."/>
            <person name="Kyrpides N."/>
            <person name="Mikhailova N."/>
            <person name="Sieprawska-Lupa M."/>
            <person name="Whitman W.B."/>
            <person name="Anderson I."/>
            <person name="Woyke T."/>
        </authorList>
    </citation>
    <scope>NUCLEOTIDE SEQUENCE [LARGE SCALE GENOMIC DNA]</scope>
    <source>
        <strain evidence="3">ATCC BAA-1072 / DSM 3721 / NBRC 107634 / OCM 161 / Z-7303</strain>
    </source>
</reference>
<dbReference type="SUPFAM" id="SSF50692">
    <property type="entry name" value="ADC-like"/>
    <property type="match status" value="1"/>
</dbReference>
<evidence type="ECO:0000259" key="1">
    <source>
        <dbReference type="Pfam" id="PF01568"/>
    </source>
</evidence>
<evidence type="ECO:0000313" key="2">
    <source>
        <dbReference type="EMBL" id="ADI74585.1"/>
    </source>
</evidence>
<sequence length="126" mass="14090">MVLEVNLISARTAWQGSFLEHKMNNAYFNECAYCELNSNDFSKLGINEGDYIKVKTDYGEVVVYAKINDDNPEKLGHIPMGPWSNAVLNPETHGCGMPGFKGVNATIEPTEEKPLDLKSLIRSYCE</sequence>
<dbReference type="GeneID" id="9347398"/>
<protein>
    <submittedName>
        <fullName evidence="2">Molybdopterin dinucleotide-binding region</fullName>
    </submittedName>
</protein>
<gene>
    <name evidence="2" type="ordered locus">Metev_1747</name>
</gene>
<proteinExistence type="predicted"/>
<dbReference type="Gene3D" id="2.40.40.20">
    <property type="match status" value="1"/>
</dbReference>
<dbReference type="GO" id="GO:0043546">
    <property type="term" value="F:molybdopterin cofactor binding"/>
    <property type="evidence" value="ECO:0007669"/>
    <property type="project" value="InterPro"/>
</dbReference>